<dbReference type="EMBL" id="NSJV01000428">
    <property type="protein sequence ID" value="PAU46719.1"/>
    <property type="molecule type" value="Genomic_DNA"/>
</dbReference>
<comment type="caution">
    <text evidence="1">The sequence shown here is derived from an EMBL/GenBank/DDBJ whole genome shotgun (WGS) entry which is preliminary data.</text>
</comment>
<keyword evidence="2" id="KW-1185">Reference proteome</keyword>
<evidence type="ECO:0000313" key="2">
    <source>
        <dbReference type="Proteomes" id="UP000218944"/>
    </source>
</evidence>
<protein>
    <submittedName>
        <fullName evidence="1">Uncharacterized protein</fullName>
    </submittedName>
</protein>
<gene>
    <name evidence="1" type="ORF">CK936_22640</name>
</gene>
<reference evidence="1 2" key="1">
    <citation type="submission" date="2017-08" db="EMBL/GenBank/DDBJ databases">
        <title>Genome sequence of Streptomyces albireticuli NRRL B-1670.</title>
        <authorList>
            <person name="Graham D.E."/>
            <person name="Mahan K.M."/>
            <person name="Klingeman D.M."/>
            <person name="Hettich R.L."/>
            <person name="Parry R.J."/>
            <person name="Spain J.C."/>
        </authorList>
    </citation>
    <scope>NUCLEOTIDE SEQUENCE [LARGE SCALE GENOMIC DNA]</scope>
    <source>
        <strain evidence="1 2">NRRL B-1670</strain>
    </source>
</reference>
<evidence type="ECO:0000313" key="1">
    <source>
        <dbReference type="EMBL" id="PAU46719.1"/>
    </source>
</evidence>
<organism evidence="1 2">
    <name type="scientific">Streptomyces albireticuli</name>
    <dbReference type="NCBI Taxonomy" id="1940"/>
    <lineage>
        <taxon>Bacteria</taxon>
        <taxon>Bacillati</taxon>
        <taxon>Actinomycetota</taxon>
        <taxon>Actinomycetes</taxon>
        <taxon>Kitasatosporales</taxon>
        <taxon>Streptomycetaceae</taxon>
        <taxon>Streptomyces</taxon>
    </lineage>
</organism>
<name>A0A2A2D5Q9_9ACTN</name>
<proteinExistence type="predicted"/>
<dbReference type="AlphaFoldDB" id="A0A2A2D5Q9"/>
<accession>A0A2A2D5Q9</accession>
<sequence length="69" mass="7931">MTVAEWIEPDALATDEELELARLMVEYQEVSAGGRSLRDHDMRDVFEDDRLETRALSLLPLVRGVSARW</sequence>
<dbReference type="Proteomes" id="UP000218944">
    <property type="component" value="Unassembled WGS sequence"/>
</dbReference>